<accession>A0ABW6Z3C3</accession>
<proteinExistence type="predicted"/>
<feature type="domain" description="Pyrrolo-quinoline quinone repeat" evidence="1">
    <location>
        <begin position="59"/>
        <end position="183"/>
    </location>
</feature>
<organism evidence="2 3">
    <name type="scientific">Streptomyces eurythermus</name>
    <dbReference type="NCBI Taxonomy" id="42237"/>
    <lineage>
        <taxon>Bacteria</taxon>
        <taxon>Bacillati</taxon>
        <taxon>Actinomycetota</taxon>
        <taxon>Actinomycetes</taxon>
        <taxon>Kitasatosporales</taxon>
        <taxon>Streptomycetaceae</taxon>
        <taxon>Streptomyces</taxon>
    </lineage>
</organism>
<name>A0ABW6Z3C3_9ACTN</name>
<comment type="caution">
    <text evidence="2">The sequence shown here is derived from an EMBL/GenBank/DDBJ whole genome shotgun (WGS) entry which is preliminary data.</text>
</comment>
<protein>
    <submittedName>
        <fullName evidence="2">PQQ-binding-like beta-propeller repeat protein</fullName>
    </submittedName>
</protein>
<dbReference type="RefSeq" id="WP_106980697.1">
    <property type="nucleotide sequence ID" value="NZ_JBFACJ010000024.1"/>
</dbReference>
<evidence type="ECO:0000313" key="3">
    <source>
        <dbReference type="Proteomes" id="UP001603418"/>
    </source>
</evidence>
<evidence type="ECO:0000259" key="1">
    <source>
        <dbReference type="Pfam" id="PF13360"/>
    </source>
</evidence>
<gene>
    <name evidence="2" type="ORF">ACF1HC_29270</name>
</gene>
<dbReference type="Pfam" id="PF13360">
    <property type="entry name" value="PQQ_2"/>
    <property type="match status" value="1"/>
</dbReference>
<keyword evidence="3" id="KW-1185">Reference proteome</keyword>
<sequence>MQAVVAGLLLAGCVAPQPPVFGDGEAVPEEASRVALPVRPGPDGTWTLNAPAAGLLGQGRTLVRLAGPGNRRWRQTLPAGFALTAHRPGAAHSAFVRGHQVVLVGGGDGRRGPSAIARLDPERGLLTWQEALPPGSRVFLSEDGREVLTADCHRRSCDLTGRDAWSGALRWTHAVSGPVRVVEACGAGVPTSGDGRGGDGCEPYLVTPDRVGTIDPDDGGPHWLKALRPPDGTVDRVIKAADRVILVTAPAEGSCRATVLAGGTESGEGDRGWRYDFVWDQPQAARDPHTGCRWDRALPLTVGFPMVLPDAEGALLVNPYFGTRRPFQRLAPGEYLVTDGTANTIVRAPGRPDRLLSTSTGRLVRPHGLSPAARSLTQGFWQDGRRLLLLDHRGHALWRGTSDCQAFGHGSEGGPVTYCDGDDLVTLRPVRED</sequence>
<evidence type="ECO:0000313" key="2">
    <source>
        <dbReference type="EMBL" id="MFF9885650.1"/>
    </source>
</evidence>
<dbReference type="InterPro" id="IPR011047">
    <property type="entry name" value="Quinoprotein_ADH-like_sf"/>
</dbReference>
<dbReference type="InterPro" id="IPR002372">
    <property type="entry name" value="PQQ_rpt_dom"/>
</dbReference>
<dbReference type="EMBL" id="JBICBM010000015">
    <property type="protein sequence ID" value="MFF9885650.1"/>
    <property type="molecule type" value="Genomic_DNA"/>
</dbReference>
<reference evidence="2 3" key="1">
    <citation type="submission" date="2024-10" db="EMBL/GenBank/DDBJ databases">
        <title>The Natural Products Discovery Center: Release of the First 8490 Sequenced Strains for Exploring Actinobacteria Biosynthetic Diversity.</title>
        <authorList>
            <person name="Kalkreuter E."/>
            <person name="Kautsar S.A."/>
            <person name="Yang D."/>
            <person name="Bader C.D."/>
            <person name="Teijaro C.N."/>
            <person name="Fluegel L."/>
            <person name="Davis C.M."/>
            <person name="Simpson J.R."/>
            <person name="Lauterbach L."/>
            <person name="Steele A.D."/>
            <person name="Gui C."/>
            <person name="Meng S."/>
            <person name="Li G."/>
            <person name="Viehrig K."/>
            <person name="Ye F."/>
            <person name="Su P."/>
            <person name="Kiefer A.F."/>
            <person name="Nichols A."/>
            <person name="Cepeda A.J."/>
            <person name="Yan W."/>
            <person name="Fan B."/>
            <person name="Jiang Y."/>
            <person name="Adhikari A."/>
            <person name="Zheng C.-J."/>
            <person name="Schuster L."/>
            <person name="Cowan T.M."/>
            <person name="Smanski M.J."/>
            <person name="Chevrette M.G."/>
            <person name="De Carvalho L.P.S."/>
            <person name="Shen B."/>
        </authorList>
    </citation>
    <scope>NUCLEOTIDE SEQUENCE [LARGE SCALE GENOMIC DNA]</scope>
    <source>
        <strain evidence="2 3">NPDC013366</strain>
    </source>
</reference>
<dbReference type="Proteomes" id="UP001603418">
    <property type="component" value="Unassembled WGS sequence"/>
</dbReference>
<dbReference type="SUPFAM" id="SSF50998">
    <property type="entry name" value="Quinoprotein alcohol dehydrogenase-like"/>
    <property type="match status" value="1"/>
</dbReference>